<reference evidence="2" key="1">
    <citation type="submission" date="2019-08" db="EMBL/GenBank/DDBJ databases">
        <authorList>
            <person name="Kucharzyk K."/>
            <person name="Murdoch R.W."/>
            <person name="Higgins S."/>
            <person name="Loffler F."/>
        </authorList>
    </citation>
    <scope>NUCLEOTIDE SEQUENCE</scope>
</reference>
<keyword evidence="1" id="KW-0812">Transmembrane</keyword>
<accession>A0A645E6C4</accession>
<feature type="transmembrane region" description="Helical" evidence="1">
    <location>
        <begin position="88"/>
        <end position="108"/>
    </location>
</feature>
<name>A0A645E6C4_9ZZZZ</name>
<organism evidence="2">
    <name type="scientific">bioreactor metagenome</name>
    <dbReference type="NCBI Taxonomy" id="1076179"/>
    <lineage>
        <taxon>unclassified sequences</taxon>
        <taxon>metagenomes</taxon>
        <taxon>ecological metagenomes</taxon>
    </lineage>
</organism>
<comment type="caution">
    <text evidence="2">The sequence shown here is derived from an EMBL/GenBank/DDBJ whole genome shotgun (WGS) entry which is preliminary data.</text>
</comment>
<evidence type="ECO:0008006" key="3">
    <source>
        <dbReference type="Google" id="ProtNLM"/>
    </source>
</evidence>
<protein>
    <recommendedName>
        <fullName evidence="3">DZANK-type domain-containing protein</fullName>
    </recommendedName>
</protein>
<evidence type="ECO:0000313" key="2">
    <source>
        <dbReference type="EMBL" id="MPM97374.1"/>
    </source>
</evidence>
<dbReference type="EMBL" id="VSSQ01043662">
    <property type="protein sequence ID" value="MPM97374.1"/>
    <property type="molecule type" value="Genomic_DNA"/>
</dbReference>
<keyword evidence="1" id="KW-1133">Transmembrane helix</keyword>
<evidence type="ECO:0000256" key="1">
    <source>
        <dbReference type="SAM" id="Phobius"/>
    </source>
</evidence>
<sequence length="274" mass="30861">MALIDCQGCKQKISDKARVCPKCGYTQEQNDAKKNEEKQICEECGAAIAIGLDSCPNCGNPIVFKLDYPQKVEVTRIRFPQIKKKTKNIIGIALVALMVVILGTIVVVSQINKRNAEKYAEEYAHNLELITYGMLSGAADAETVSNLTRSVWYNSIYQESDATTDKYTKNKRGNFYDDFNTALGSLFSDSDFTKLVDAVKDNQTEINHLMKQLANPPEDLKDAYFVLKDYYDAYYELTTLAISPTGSLQTYTDNLNQADSDVLKYYNSMKLYLD</sequence>
<gene>
    <name evidence="2" type="ORF">SDC9_144547</name>
</gene>
<dbReference type="AlphaFoldDB" id="A0A645E6C4"/>
<keyword evidence="1" id="KW-0472">Membrane</keyword>
<proteinExistence type="predicted"/>